<keyword evidence="3" id="KW-1185">Reference proteome</keyword>
<dbReference type="STRING" id="690567.648"/>
<sequence>MKRYNLIQARKQANISTRKLADIIGVSSGMITQLENCRCKCSIDVAFKLERFFGIPASELLAEGDEKK</sequence>
<dbReference type="InterPro" id="IPR001387">
    <property type="entry name" value="Cro/C1-type_HTH"/>
</dbReference>
<dbReference type="AlphaFoldDB" id="A0A0E4C7W3"/>
<evidence type="ECO:0000259" key="1">
    <source>
        <dbReference type="PROSITE" id="PS50943"/>
    </source>
</evidence>
<organism evidence="2 3">
    <name type="scientific">Syntrophomonas zehnderi OL-4</name>
    <dbReference type="NCBI Taxonomy" id="690567"/>
    <lineage>
        <taxon>Bacteria</taxon>
        <taxon>Bacillati</taxon>
        <taxon>Bacillota</taxon>
        <taxon>Clostridia</taxon>
        <taxon>Eubacteriales</taxon>
        <taxon>Syntrophomonadaceae</taxon>
        <taxon>Syntrophomonas</taxon>
    </lineage>
</organism>
<dbReference type="InterPro" id="IPR010982">
    <property type="entry name" value="Lambda_DNA-bd_dom_sf"/>
</dbReference>
<dbReference type="SMART" id="SM00530">
    <property type="entry name" value="HTH_XRE"/>
    <property type="match status" value="1"/>
</dbReference>
<gene>
    <name evidence="2" type="ORF">648</name>
</gene>
<dbReference type="PROSITE" id="PS50943">
    <property type="entry name" value="HTH_CROC1"/>
    <property type="match status" value="1"/>
</dbReference>
<dbReference type="GO" id="GO:0003677">
    <property type="term" value="F:DNA binding"/>
    <property type="evidence" value="ECO:0007669"/>
    <property type="project" value="InterPro"/>
</dbReference>
<accession>A0A0E4C7W3</accession>
<protein>
    <submittedName>
        <fullName evidence="2">Cro/C1-type helix-turn-helix domain</fullName>
    </submittedName>
</protein>
<dbReference type="Gene3D" id="1.10.260.40">
    <property type="entry name" value="lambda repressor-like DNA-binding domains"/>
    <property type="match status" value="1"/>
</dbReference>
<feature type="domain" description="HTH cro/C1-type" evidence="1">
    <location>
        <begin position="6"/>
        <end position="60"/>
    </location>
</feature>
<dbReference type="CDD" id="cd00093">
    <property type="entry name" value="HTH_XRE"/>
    <property type="match status" value="1"/>
</dbReference>
<dbReference type="Proteomes" id="UP000045545">
    <property type="component" value="Unassembled WGS sequence"/>
</dbReference>
<dbReference type="RefSeq" id="WP_046495746.1">
    <property type="nucleotide sequence ID" value="NZ_CGIH01000009.1"/>
</dbReference>
<proteinExistence type="predicted"/>
<evidence type="ECO:0000313" key="2">
    <source>
        <dbReference type="EMBL" id="CFX15749.1"/>
    </source>
</evidence>
<dbReference type="EMBL" id="CGIH01000009">
    <property type="protein sequence ID" value="CFX15749.1"/>
    <property type="molecule type" value="Genomic_DNA"/>
</dbReference>
<dbReference type="SUPFAM" id="SSF47413">
    <property type="entry name" value="lambda repressor-like DNA-binding domains"/>
    <property type="match status" value="1"/>
</dbReference>
<reference evidence="2 3" key="1">
    <citation type="submission" date="2015-03" db="EMBL/GenBank/DDBJ databases">
        <authorList>
            <person name="Murphy D."/>
        </authorList>
    </citation>
    <scope>NUCLEOTIDE SEQUENCE [LARGE SCALE GENOMIC DNA]</scope>
    <source>
        <strain evidence="2 3">OL-4</strain>
    </source>
</reference>
<dbReference type="OrthoDB" id="428540at2"/>
<evidence type="ECO:0000313" key="3">
    <source>
        <dbReference type="Proteomes" id="UP000045545"/>
    </source>
</evidence>
<name>A0A0E4C7W3_9FIRM</name>
<dbReference type="Pfam" id="PF01381">
    <property type="entry name" value="HTH_3"/>
    <property type="match status" value="1"/>
</dbReference>